<gene>
    <name evidence="1" type="ORF">G7B40_027690</name>
</gene>
<organism evidence="1 2">
    <name type="scientific">Aetokthonos hydrillicola Thurmond2011</name>
    <dbReference type="NCBI Taxonomy" id="2712845"/>
    <lineage>
        <taxon>Bacteria</taxon>
        <taxon>Bacillati</taxon>
        <taxon>Cyanobacteriota</taxon>
        <taxon>Cyanophyceae</taxon>
        <taxon>Nostocales</taxon>
        <taxon>Hapalosiphonaceae</taxon>
        <taxon>Aetokthonos</taxon>
    </lineage>
</organism>
<sequence length="165" mass="18001">MRKLKPFFTTLLAIAVLCIGLIGAKPAMAITFDFSWKGNGGYTAQGSFSYEEEQKNSTITNTNLESLKISFSDPANKFLKSYVLVKDGQDTGVNPYLEFSFDPATKSFTSGSGFDVGEGRTTGDNDYYLHGTIDTILDLRHLDTNVLDTNSGVINVKKASGEKDD</sequence>
<proteinExistence type="predicted"/>
<accession>A0AAP5IB61</accession>
<dbReference type="RefSeq" id="WP_208345154.1">
    <property type="nucleotide sequence ID" value="NZ_CAWQFN010000600.1"/>
</dbReference>
<dbReference type="AlphaFoldDB" id="A0AAP5IB61"/>
<keyword evidence="2" id="KW-1185">Reference proteome</keyword>
<comment type="caution">
    <text evidence="1">The sequence shown here is derived from an EMBL/GenBank/DDBJ whole genome shotgun (WGS) entry which is preliminary data.</text>
</comment>
<evidence type="ECO:0000313" key="1">
    <source>
        <dbReference type="EMBL" id="MDR9898315.1"/>
    </source>
</evidence>
<name>A0AAP5IB61_9CYAN</name>
<reference evidence="2" key="1">
    <citation type="journal article" date="2021" name="Science">
        <title>Hunting the eagle killer: A cyanobacterial neurotoxin causes vacuolar myelinopathy.</title>
        <authorList>
            <person name="Breinlinger S."/>
            <person name="Phillips T.J."/>
            <person name="Haram B.N."/>
            <person name="Mares J."/>
            <person name="Martinez Yerena J.A."/>
            <person name="Hrouzek P."/>
            <person name="Sobotka R."/>
            <person name="Henderson W.M."/>
            <person name="Schmieder P."/>
            <person name="Williams S.M."/>
            <person name="Lauderdale J.D."/>
            <person name="Wilde H.D."/>
            <person name="Gerrin W."/>
            <person name="Kust A."/>
            <person name="Washington J.W."/>
            <person name="Wagner C."/>
            <person name="Geier B."/>
            <person name="Liebeke M."/>
            <person name="Enke H."/>
            <person name="Niedermeyer T.H.J."/>
            <person name="Wilde S.B."/>
        </authorList>
    </citation>
    <scope>NUCLEOTIDE SEQUENCE [LARGE SCALE GENOMIC DNA]</scope>
    <source>
        <strain evidence="2">Thurmond2011</strain>
    </source>
</reference>
<dbReference type="Proteomes" id="UP000667802">
    <property type="component" value="Unassembled WGS sequence"/>
</dbReference>
<dbReference type="EMBL" id="JAALHA020000017">
    <property type="protein sequence ID" value="MDR9898315.1"/>
    <property type="molecule type" value="Genomic_DNA"/>
</dbReference>
<evidence type="ECO:0000313" key="2">
    <source>
        <dbReference type="Proteomes" id="UP000667802"/>
    </source>
</evidence>
<protein>
    <submittedName>
        <fullName evidence="1">Uncharacterized protein</fullName>
    </submittedName>
</protein>